<evidence type="ECO:0000313" key="7">
    <source>
        <dbReference type="Proteomes" id="UP000527143"/>
    </source>
</evidence>
<reference evidence="6 7" key="1">
    <citation type="submission" date="2020-08" db="EMBL/GenBank/DDBJ databases">
        <title>Genomic Encyclopedia of Type Strains, Phase IV (KMG-IV): sequencing the most valuable type-strain genomes for metagenomic binning, comparative biology and taxonomic classification.</title>
        <authorList>
            <person name="Goeker M."/>
        </authorList>
    </citation>
    <scope>NUCLEOTIDE SEQUENCE [LARGE SCALE GENOMIC DNA]</scope>
    <source>
        <strain evidence="6 7">DSM 26736</strain>
    </source>
</reference>
<dbReference type="InterPro" id="IPR021095">
    <property type="entry name" value="DUF3734"/>
</dbReference>
<feature type="active site" description="Proton acceptor" evidence="4">
    <location>
        <position position="202"/>
    </location>
</feature>
<dbReference type="SUPFAM" id="SSF52151">
    <property type="entry name" value="FabD/lysophospholipase-like"/>
    <property type="match status" value="1"/>
</dbReference>
<evidence type="ECO:0000256" key="3">
    <source>
        <dbReference type="ARBA" id="ARBA00023098"/>
    </source>
</evidence>
<keyword evidence="2 4" id="KW-0442">Lipid degradation</keyword>
<organism evidence="6 7">
    <name type="scientific">Sphingomonas xinjiangensis</name>
    <dbReference type="NCBI Taxonomy" id="643568"/>
    <lineage>
        <taxon>Bacteria</taxon>
        <taxon>Pseudomonadati</taxon>
        <taxon>Pseudomonadota</taxon>
        <taxon>Alphaproteobacteria</taxon>
        <taxon>Sphingomonadales</taxon>
        <taxon>Sphingomonadaceae</taxon>
        <taxon>Sphingomonas</taxon>
    </lineage>
</organism>
<comment type="caution">
    <text evidence="4">Lacks conserved residue(s) required for the propagation of feature annotation.</text>
</comment>
<dbReference type="AlphaFoldDB" id="A0A840YAL5"/>
<dbReference type="GO" id="GO:0016787">
    <property type="term" value="F:hydrolase activity"/>
    <property type="evidence" value="ECO:0007669"/>
    <property type="project" value="UniProtKB-UniRule"/>
</dbReference>
<name>A0A840YAL5_9SPHN</name>
<feature type="domain" description="PNPLA" evidence="5">
    <location>
        <begin position="7"/>
        <end position="215"/>
    </location>
</feature>
<comment type="caution">
    <text evidence="6">The sequence shown here is derived from an EMBL/GenBank/DDBJ whole genome shotgun (WGS) entry which is preliminary data.</text>
</comment>
<dbReference type="PANTHER" id="PTHR14226">
    <property type="entry name" value="NEUROPATHY TARGET ESTERASE/SWISS CHEESE D.MELANOGASTER"/>
    <property type="match status" value="1"/>
</dbReference>
<dbReference type="InterPro" id="IPR050301">
    <property type="entry name" value="NTE"/>
</dbReference>
<keyword evidence="7" id="KW-1185">Reference proteome</keyword>
<dbReference type="PROSITE" id="PS51635">
    <property type="entry name" value="PNPLA"/>
    <property type="match status" value="1"/>
</dbReference>
<protein>
    <submittedName>
        <fullName evidence="6">NTE family protein</fullName>
    </submittedName>
</protein>
<dbReference type="RefSeq" id="WP_184085297.1">
    <property type="nucleotide sequence ID" value="NZ_JACIJF010000002.1"/>
</dbReference>
<dbReference type="Pfam" id="PF01734">
    <property type="entry name" value="Patatin"/>
    <property type="match status" value="1"/>
</dbReference>
<accession>A0A840YAL5</accession>
<evidence type="ECO:0000256" key="1">
    <source>
        <dbReference type="ARBA" id="ARBA00022801"/>
    </source>
</evidence>
<dbReference type="PANTHER" id="PTHR14226:SF57">
    <property type="entry name" value="BLR7027 PROTEIN"/>
    <property type="match status" value="1"/>
</dbReference>
<keyword evidence="1 4" id="KW-0378">Hydrolase</keyword>
<dbReference type="Proteomes" id="UP000527143">
    <property type="component" value="Unassembled WGS sequence"/>
</dbReference>
<sequence length="347" mass="36882">MPTGTALLLAGGVGLGAYQLGAYAALEASGTIELQAVAGSSIGAVNGAILVGNPPEQRLAKLRAFWKRVEREAAPEEWTDPLALARSGPLRHLRNWSNILTTRTTGTPGLFAPRLPGMGRTTVASLYEASPLLASLAEFVDFDRLNDGHIRFTIATTDVESGETILFDTALGDHITPDHIAAASALLPAFEPVQVDGRWLSDGGFSANVPLEPLLCSERPCPAPPLCLVLDLFAPDGPLPNGLEAAVERATDLKYATQTTLRLAGLRRERALEARLGNSEATTLLHMSYRGPAHEAGQEKTYDFSPATLRDRQQAGAADTEAALALLATLPQAPEPGLHIHRIRRGS</sequence>
<evidence type="ECO:0000259" key="5">
    <source>
        <dbReference type="PROSITE" id="PS51635"/>
    </source>
</evidence>
<gene>
    <name evidence="6" type="ORF">FHT02_001116</name>
</gene>
<feature type="short sequence motif" description="DGA/G" evidence="4">
    <location>
        <begin position="202"/>
        <end position="204"/>
    </location>
</feature>
<dbReference type="EMBL" id="JACIJF010000002">
    <property type="protein sequence ID" value="MBB5709894.1"/>
    <property type="molecule type" value="Genomic_DNA"/>
</dbReference>
<dbReference type="InterPro" id="IPR002641">
    <property type="entry name" value="PNPLA_dom"/>
</dbReference>
<evidence type="ECO:0000313" key="6">
    <source>
        <dbReference type="EMBL" id="MBB5709894.1"/>
    </source>
</evidence>
<keyword evidence="3 4" id="KW-0443">Lipid metabolism</keyword>
<feature type="active site" description="Nucleophile" evidence="4">
    <location>
        <position position="41"/>
    </location>
</feature>
<dbReference type="Gene3D" id="3.40.1090.10">
    <property type="entry name" value="Cytosolic phospholipase A2 catalytic domain"/>
    <property type="match status" value="2"/>
</dbReference>
<evidence type="ECO:0000256" key="4">
    <source>
        <dbReference type="PROSITE-ProRule" id="PRU01161"/>
    </source>
</evidence>
<dbReference type="InterPro" id="IPR016035">
    <property type="entry name" value="Acyl_Trfase/lysoPLipase"/>
</dbReference>
<dbReference type="GO" id="GO:0016042">
    <property type="term" value="P:lipid catabolic process"/>
    <property type="evidence" value="ECO:0007669"/>
    <property type="project" value="UniProtKB-UniRule"/>
</dbReference>
<feature type="short sequence motif" description="GXSXG" evidence="4">
    <location>
        <begin position="39"/>
        <end position="43"/>
    </location>
</feature>
<proteinExistence type="predicted"/>
<evidence type="ECO:0000256" key="2">
    <source>
        <dbReference type="ARBA" id="ARBA00022963"/>
    </source>
</evidence>
<dbReference type="Pfam" id="PF12536">
    <property type="entry name" value="DUF3734"/>
    <property type="match status" value="1"/>
</dbReference>